<dbReference type="Proteomes" id="UP001201163">
    <property type="component" value="Unassembled WGS sequence"/>
</dbReference>
<comment type="caution">
    <text evidence="2">The sequence shown here is derived from an EMBL/GenBank/DDBJ whole genome shotgun (WGS) entry which is preliminary data.</text>
</comment>
<feature type="region of interest" description="Disordered" evidence="1">
    <location>
        <begin position="48"/>
        <end position="119"/>
    </location>
</feature>
<protein>
    <submittedName>
        <fullName evidence="2">Uncharacterized protein</fullName>
    </submittedName>
</protein>
<evidence type="ECO:0000313" key="2">
    <source>
        <dbReference type="EMBL" id="KAH8991015.1"/>
    </source>
</evidence>
<name>A0AAD4LF42_9AGAM</name>
<reference evidence="2" key="1">
    <citation type="submission" date="2022-01" db="EMBL/GenBank/DDBJ databases">
        <title>Comparative genomics reveals a dynamic genome evolution in the ectomycorrhizal milk-cap (Lactarius) mushrooms.</title>
        <authorList>
            <consortium name="DOE Joint Genome Institute"/>
            <person name="Lebreton A."/>
            <person name="Tang N."/>
            <person name="Kuo A."/>
            <person name="LaButti K."/>
            <person name="Drula E."/>
            <person name="Barry K."/>
            <person name="Clum A."/>
            <person name="Lipzen A."/>
            <person name="Mousain D."/>
            <person name="Ng V."/>
            <person name="Wang R."/>
            <person name="Wang X."/>
            <person name="Dai Y."/>
            <person name="Henrissat B."/>
            <person name="Grigoriev I.V."/>
            <person name="Guerin-Laguette A."/>
            <person name="Yu F."/>
            <person name="Martin F.M."/>
        </authorList>
    </citation>
    <scope>NUCLEOTIDE SEQUENCE</scope>
    <source>
        <strain evidence="2">QP</strain>
    </source>
</reference>
<organism evidence="2 3">
    <name type="scientific">Lactarius akahatsu</name>
    <dbReference type="NCBI Taxonomy" id="416441"/>
    <lineage>
        <taxon>Eukaryota</taxon>
        <taxon>Fungi</taxon>
        <taxon>Dikarya</taxon>
        <taxon>Basidiomycota</taxon>
        <taxon>Agaricomycotina</taxon>
        <taxon>Agaricomycetes</taxon>
        <taxon>Russulales</taxon>
        <taxon>Russulaceae</taxon>
        <taxon>Lactarius</taxon>
    </lineage>
</organism>
<proteinExistence type="predicted"/>
<dbReference type="EMBL" id="JAKELL010000028">
    <property type="protein sequence ID" value="KAH8991015.1"/>
    <property type="molecule type" value="Genomic_DNA"/>
</dbReference>
<accession>A0AAD4LF42</accession>
<gene>
    <name evidence="2" type="ORF">EDB92DRAFT_1816523</name>
</gene>
<dbReference type="AlphaFoldDB" id="A0AAD4LF42"/>
<evidence type="ECO:0000256" key="1">
    <source>
        <dbReference type="SAM" id="MobiDB-lite"/>
    </source>
</evidence>
<evidence type="ECO:0000313" key="3">
    <source>
        <dbReference type="Proteomes" id="UP001201163"/>
    </source>
</evidence>
<sequence length="119" mass="12974">MDREGQVAQPPILEYSEEHKKWVRVEDGGVRQGCGRSRIARLLAVSPRMRRAPSLDAAEEEGSAKATLPKDRDALDPPSSIRDNIIAAPLAYLPSQPPSPLPGVTGHPPHPSYDQYDAV</sequence>
<keyword evidence="3" id="KW-1185">Reference proteome</keyword>